<feature type="region of interest" description="Disordered" evidence="1">
    <location>
        <begin position="161"/>
        <end position="182"/>
    </location>
</feature>
<comment type="caution">
    <text evidence="2">The sequence shown here is derived from an EMBL/GenBank/DDBJ whole genome shotgun (WGS) entry which is preliminary data.</text>
</comment>
<dbReference type="PANTHER" id="PTHR36310">
    <property type="entry name" value="CYCLIN-DEPENDENT PROTEIN KINASE INHIBITOR SMR11"/>
    <property type="match status" value="1"/>
</dbReference>
<evidence type="ECO:0000256" key="1">
    <source>
        <dbReference type="SAM" id="MobiDB-lite"/>
    </source>
</evidence>
<sequence length="209" mass="23210">MIYSKDCDQPIRLAVGGHHEKGTSVGPVSPKANRENQDALLDSKTPFSIVPPRLPDSHCFRSHGNDDSPHTPKESVFDPFAPGPEDMVLAPFCKKLVKESQNLVARRLDFDDCCDGWLGERNHNDDSVETFSEEMLLESIYGTLLEAIVLKQTEMFLVENHPSDSTEPEMPASPPRTAGITPTCPGAPIKPVARKSWNIDLRVCKKLEF</sequence>
<dbReference type="PANTHER" id="PTHR36310:SF1">
    <property type="entry name" value="CYCLIN-DEPENDENT PROTEIN KINASE INHIBITOR SMR11"/>
    <property type="match status" value="1"/>
</dbReference>
<protein>
    <submittedName>
        <fullName evidence="2">Uncharacterized protein</fullName>
    </submittedName>
</protein>
<gene>
    <name evidence="2" type="ORF">Nepgr_011908</name>
</gene>
<dbReference type="EMBL" id="BSYO01000009">
    <property type="protein sequence ID" value="GMH10067.1"/>
    <property type="molecule type" value="Genomic_DNA"/>
</dbReference>
<organism evidence="2 3">
    <name type="scientific">Nepenthes gracilis</name>
    <name type="common">Slender pitcher plant</name>
    <dbReference type="NCBI Taxonomy" id="150966"/>
    <lineage>
        <taxon>Eukaryota</taxon>
        <taxon>Viridiplantae</taxon>
        <taxon>Streptophyta</taxon>
        <taxon>Embryophyta</taxon>
        <taxon>Tracheophyta</taxon>
        <taxon>Spermatophyta</taxon>
        <taxon>Magnoliopsida</taxon>
        <taxon>eudicotyledons</taxon>
        <taxon>Gunneridae</taxon>
        <taxon>Pentapetalae</taxon>
        <taxon>Caryophyllales</taxon>
        <taxon>Nepenthaceae</taxon>
        <taxon>Nepenthes</taxon>
    </lineage>
</organism>
<name>A0AAD3SGC5_NEPGR</name>
<dbReference type="Proteomes" id="UP001279734">
    <property type="component" value="Unassembled WGS sequence"/>
</dbReference>
<dbReference type="InterPro" id="IPR038971">
    <property type="entry name" value="SMR11/SMR16"/>
</dbReference>
<proteinExistence type="predicted"/>
<dbReference type="AlphaFoldDB" id="A0AAD3SGC5"/>
<evidence type="ECO:0000313" key="2">
    <source>
        <dbReference type="EMBL" id="GMH10067.1"/>
    </source>
</evidence>
<keyword evidence="3" id="KW-1185">Reference proteome</keyword>
<evidence type="ECO:0000313" key="3">
    <source>
        <dbReference type="Proteomes" id="UP001279734"/>
    </source>
</evidence>
<reference evidence="2" key="1">
    <citation type="submission" date="2023-05" db="EMBL/GenBank/DDBJ databases">
        <title>Nepenthes gracilis genome sequencing.</title>
        <authorList>
            <person name="Fukushima K."/>
        </authorList>
    </citation>
    <scope>NUCLEOTIDE SEQUENCE</scope>
    <source>
        <strain evidence="2">SING2019-196</strain>
    </source>
</reference>
<accession>A0AAD3SGC5</accession>
<feature type="region of interest" description="Disordered" evidence="1">
    <location>
        <begin position="1"/>
        <end position="33"/>
    </location>
</feature>